<dbReference type="EC" id="2.1.1.77" evidence="3"/>
<dbReference type="GO" id="GO:0004719">
    <property type="term" value="F:protein-L-isoaspartate (D-aspartate) O-methyltransferase activity"/>
    <property type="evidence" value="ECO:0007669"/>
    <property type="project" value="UniProtKB-EC"/>
</dbReference>
<dbReference type="GO" id="GO:0032259">
    <property type="term" value="P:methylation"/>
    <property type="evidence" value="ECO:0007669"/>
    <property type="project" value="UniProtKB-KW"/>
</dbReference>
<comment type="subcellular location">
    <subcellularLocation>
        <location evidence="1">Cytoplasm</location>
    </subcellularLocation>
</comment>
<dbReference type="SUPFAM" id="SSF53335">
    <property type="entry name" value="S-adenosyl-L-methionine-dependent methyltransferases"/>
    <property type="match status" value="1"/>
</dbReference>
<organism evidence="8">
    <name type="scientific">marine sediment metagenome</name>
    <dbReference type="NCBI Taxonomy" id="412755"/>
    <lineage>
        <taxon>unclassified sequences</taxon>
        <taxon>metagenomes</taxon>
        <taxon>ecological metagenomes</taxon>
    </lineage>
</organism>
<evidence type="ECO:0000256" key="3">
    <source>
        <dbReference type="ARBA" id="ARBA00011890"/>
    </source>
</evidence>
<dbReference type="InterPro" id="IPR000682">
    <property type="entry name" value="PCMT"/>
</dbReference>
<accession>A0A0F9V0J8</accession>
<evidence type="ECO:0000256" key="4">
    <source>
        <dbReference type="ARBA" id="ARBA00022490"/>
    </source>
</evidence>
<keyword evidence="6" id="KW-0808">Transferase</keyword>
<evidence type="ECO:0000256" key="6">
    <source>
        <dbReference type="ARBA" id="ARBA00022679"/>
    </source>
</evidence>
<protein>
    <recommendedName>
        <fullName evidence="3">protein-L-isoaspartate(D-aspartate) O-methyltransferase</fullName>
        <ecNumber evidence="3">2.1.1.77</ecNumber>
    </recommendedName>
</protein>
<sequence>MNESNFFKLVFALTIIFCSAFVCFCEDDESYARKREQMVRAQLKARDITDKQVLEVMGKVPRHLFVSPRLRRQAYRDSPLPIDEGQTISQPYIVALMTQHLELKGGEKVLEIGTGSGYQAAVLAHLTDKVYSIEIKENLAKKAAETLSRLNYSQVQVKWSDGYFGWEEQAPFDAIIVTCAANHVPPPLLKQLKEGGRFIIPLGSTLYFQTLTLITKKKGKPKVKQILGVTFVPMVGEVQKKTGK</sequence>
<gene>
    <name evidence="8" type="ORF">LCGC14_0542670</name>
</gene>
<dbReference type="EMBL" id="LAZR01000728">
    <property type="protein sequence ID" value="KKN59373.1"/>
    <property type="molecule type" value="Genomic_DNA"/>
</dbReference>
<keyword evidence="5" id="KW-0489">Methyltransferase</keyword>
<name>A0A0F9V0J8_9ZZZZ</name>
<dbReference type="Pfam" id="PF01135">
    <property type="entry name" value="PCMT"/>
    <property type="match status" value="1"/>
</dbReference>
<dbReference type="HAMAP" id="MF_00090">
    <property type="entry name" value="PIMT"/>
    <property type="match status" value="1"/>
</dbReference>
<dbReference type="NCBIfam" id="TIGR00080">
    <property type="entry name" value="pimt"/>
    <property type="match status" value="1"/>
</dbReference>
<proteinExistence type="inferred from homology"/>
<dbReference type="AlphaFoldDB" id="A0A0F9V0J8"/>
<dbReference type="NCBIfam" id="NF001453">
    <property type="entry name" value="PRK00312.1"/>
    <property type="match status" value="1"/>
</dbReference>
<dbReference type="GO" id="GO:0005737">
    <property type="term" value="C:cytoplasm"/>
    <property type="evidence" value="ECO:0007669"/>
    <property type="project" value="UniProtKB-SubCell"/>
</dbReference>
<dbReference type="PROSITE" id="PS01279">
    <property type="entry name" value="PCMT"/>
    <property type="match status" value="1"/>
</dbReference>
<reference evidence="8" key="1">
    <citation type="journal article" date="2015" name="Nature">
        <title>Complex archaea that bridge the gap between prokaryotes and eukaryotes.</title>
        <authorList>
            <person name="Spang A."/>
            <person name="Saw J.H."/>
            <person name="Jorgensen S.L."/>
            <person name="Zaremba-Niedzwiedzka K."/>
            <person name="Martijn J."/>
            <person name="Lind A.E."/>
            <person name="van Eijk R."/>
            <person name="Schleper C."/>
            <person name="Guy L."/>
            <person name="Ettema T.J."/>
        </authorList>
    </citation>
    <scope>NUCLEOTIDE SEQUENCE</scope>
</reference>
<dbReference type="InterPro" id="IPR029063">
    <property type="entry name" value="SAM-dependent_MTases_sf"/>
</dbReference>
<evidence type="ECO:0000256" key="5">
    <source>
        <dbReference type="ARBA" id="ARBA00022603"/>
    </source>
</evidence>
<comment type="similarity">
    <text evidence="2">Belongs to the methyltransferase superfamily. L-isoaspartyl/D-aspartyl protein methyltransferase family.</text>
</comment>
<evidence type="ECO:0000256" key="2">
    <source>
        <dbReference type="ARBA" id="ARBA00005369"/>
    </source>
</evidence>
<dbReference type="CDD" id="cd02440">
    <property type="entry name" value="AdoMet_MTases"/>
    <property type="match status" value="1"/>
</dbReference>
<keyword evidence="7" id="KW-0949">S-adenosyl-L-methionine</keyword>
<dbReference type="PANTHER" id="PTHR11579">
    <property type="entry name" value="PROTEIN-L-ISOASPARTATE O-METHYLTRANSFERASE"/>
    <property type="match status" value="1"/>
</dbReference>
<dbReference type="Gene3D" id="3.40.50.150">
    <property type="entry name" value="Vaccinia Virus protein VP39"/>
    <property type="match status" value="1"/>
</dbReference>
<dbReference type="FunFam" id="3.40.50.150:FF:000010">
    <property type="entry name" value="Protein-L-isoaspartate O-methyltransferase"/>
    <property type="match status" value="1"/>
</dbReference>
<dbReference type="PANTHER" id="PTHR11579:SF0">
    <property type="entry name" value="PROTEIN-L-ISOASPARTATE(D-ASPARTATE) O-METHYLTRANSFERASE"/>
    <property type="match status" value="1"/>
</dbReference>
<evidence type="ECO:0000256" key="7">
    <source>
        <dbReference type="ARBA" id="ARBA00022691"/>
    </source>
</evidence>
<keyword evidence="4" id="KW-0963">Cytoplasm</keyword>
<evidence type="ECO:0000313" key="8">
    <source>
        <dbReference type="EMBL" id="KKN59373.1"/>
    </source>
</evidence>
<comment type="caution">
    <text evidence="8">The sequence shown here is derived from an EMBL/GenBank/DDBJ whole genome shotgun (WGS) entry which is preliminary data.</text>
</comment>
<evidence type="ECO:0000256" key="1">
    <source>
        <dbReference type="ARBA" id="ARBA00004496"/>
    </source>
</evidence>